<sequence length="87" mass="8845">MLEVSNMRLPLDAGLPGAAGERLVREAAAQALGVPAAEVAAVRVLKRSVDARKKRDVRFVAALGVELADAAAEDRALAAAQARGGAG</sequence>
<dbReference type="AlphaFoldDB" id="A0A6N8IM84"/>
<organism evidence="1 2">
    <name type="scientific">Gordonibacter urolithinfaciens</name>
    <dbReference type="NCBI Taxonomy" id="1335613"/>
    <lineage>
        <taxon>Bacteria</taxon>
        <taxon>Bacillati</taxon>
        <taxon>Actinomycetota</taxon>
        <taxon>Coriobacteriia</taxon>
        <taxon>Eggerthellales</taxon>
        <taxon>Eggerthellaceae</taxon>
        <taxon>Gordonibacter</taxon>
    </lineage>
</organism>
<evidence type="ECO:0000313" key="1">
    <source>
        <dbReference type="EMBL" id="MVN16862.1"/>
    </source>
</evidence>
<dbReference type="Proteomes" id="UP000468327">
    <property type="component" value="Unassembled WGS sequence"/>
</dbReference>
<keyword evidence="2" id="KW-1185">Reference proteome</keyword>
<feature type="non-terminal residue" evidence="1">
    <location>
        <position position="87"/>
    </location>
</feature>
<dbReference type="EMBL" id="WPOC01000067">
    <property type="protein sequence ID" value="MVN16862.1"/>
    <property type="molecule type" value="Genomic_DNA"/>
</dbReference>
<protein>
    <submittedName>
        <fullName evidence="1">FAD-dependent oxidoreductase</fullName>
    </submittedName>
</protein>
<dbReference type="Gene3D" id="3.30.70.2700">
    <property type="match status" value="1"/>
</dbReference>
<evidence type="ECO:0000313" key="2">
    <source>
        <dbReference type="Proteomes" id="UP000468327"/>
    </source>
</evidence>
<proteinExistence type="predicted"/>
<name>A0A6N8IM84_9ACTN</name>
<comment type="caution">
    <text evidence="1">The sequence shown here is derived from an EMBL/GenBank/DDBJ whole genome shotgun (WGS) entry which is preliminary data.</text>
</comment>
<gene>
    <name evidence="1" type="ORF">GO738_16200</name>
</gene>
<reference evidence="1 2" key="1">
    <citation type="submission" date="2019-11" db="EMBL/GenBank/DDBJ databases">
        <title>Whole genome shotgun sequencing (WGS) data from Adlercreutzia equolifaciens ResAG-91, Eggerthella lenta MRI-F36, MRI-F37, MRI-F40, ResAG-49, ResAG-88, ResAG-121, ResAG-145, and Gordonibacter sp. ResAG-5, ResAG-26, ResAG-43, ResAG-50, ResAG-59.</title>
        <authorList>
            <person name="Stoll D.A."/>
            <person name="Danylec N."/>
            <person name="Franz C.M.A.P."/>
            <person name="Huch M."/>
        </authorList>
    </citation>
    <scope>NUCLEOTIDE SEQUENCE [LARGE SCALE GENOMIC DNA]</scope>
    <source>
        <strain evidence="1 2">ResAG-59</strain>
    </source>
</reference>
<accession>A0A6N8IM84</accession>